<dbReference type="AlphaFoldDB" id="A0A9D3YKI6"/>
<keyword evidence="2" id="KW-1185">Reference proteome</keyword>
<reference evidence="1" key="1">
    <citation type="journal article" date="2019" name="bioRxiv">
        <title>The Genome of the Zebra Mussel, Dreissena polymorpha: A Resource for Invasive Species Research.</title>
        <authorList>
            <person name="McCartney M.A."/>
            <person name="Auch B."/>
            <person name="Kono T."/>
            <person name="Mallez S."/>
            <person name="Zhang Y."/>
            <person name="Obille A."/>
            <person name="Becker A."/>
            <person name="Abrahante J.E."/>
            <person name="Garbe J."/>
            <person name="Badalamenti J.P."/>
            <person name="Herman A."/>
            <person name="Mangelson H."/>
            <person name="Liachko I."/>
            <person name="Sullivan S."/>
            <person name="Sone E.D."/>
            <person name="Koren S."/>
            <person name="Silverstein K.A.T."/>
            <person name="Beckman K.B."/>
            <person name="Gohl D.M."/>
        </authorList>
    </citation>
    <scope>NUCLEOTIDE SEQUENCE</scope>
    <source>
        <strain evidence="1">Duluth1</strain>
        <tissue evidence="1">Whole animal</tissue>
    </source>
</reference>
<gene>
    <name evidence="1" type="ORF">DPMN_076668</name>
</gene>
<comment type="caution">
    <text evidence="1">The sequence shown here is derived from an EMBL/GenBank/DDBJ whole genome shotgun (WGS) entry which is preliminary data.</text>
</comment>
<accession>A0A9D3YKI6</accession>
<evidence type="ECO:0000313" key="1">
    <source>
        <dbReference type="EMBL" id="KAH3701676.1"/>
    </source>
</evidence>
<evidence type="ECO:0000313" key="2">
    <source>
        <dbReference type="Proteomes" id="UP000828390"/>
    </source>
</evidence>
<name>A0A9D3YKI6_DREPO</name>
<protein>
    <submittedName>
        <fullName evidence="1">Uncharacterized protein</fullName>
    </submittedName>
</protein>
<dbReference type="Proteomes" id="UP000828390">
    <property type="component" value="Unassembled WGS sequence"/>
</dbReference>
<reference evidence="1" key="2">
    <citation type="submission" date="2020-11" db="EMBL/GenBank/DDBJ databases">
        <authorList>
            <person name="McCartney M.A."/>
            <person name="Auch B."/>
            <person name="Kono T."/>
            <person name="Mallez S."/>
            <person name="Becker A."/>
            <person name="Gohl D.M."/>
            <person name="Silverstein K.A.T."/>
            <person name="Koren S."/>
            <person name="Bechman K.B."/>
            <person name="Herman A."/>
            <person name="Abrahante J.E."/>
            <person name="Garbe J."/>
        </authorList>
    </citation>
    <scope>NUCLEOTIDE SEQUENCE</scope>
    <source>
        <strain evidence="1">Duluth1</strain>
        <tissue evidence="1">Whole animal</tissue>
    </source>
</reference>
<dbReference type="EMBL" id="JAIWYP010000015">
    <property type="protein sequence ID" value="KAH3701676.1"/>
    <property type="molecule type" value="Genomic_DNA"/>
</dbReference>
<organism evidence="1 2">
    <name type="scientific">Dreissena polymorpha</name>
    <name type="common">Zebra mussel</name>
    <name type="synonym">Mytilus polymorpha</name>
    <dbReference type="NCBI Taxonomy" id="45954"/>
    <lineage>
        <taxon>Eukaryota</taxon>
        <taxon>Metazoa</taxon>
        <taxon>Spiralia</taxon>
        <taxon>Lophotrochozoa</taxon>
        <taxon>Mollusca</taxon>
        <taxon>Bivalvia</taxon>
        <taxon>Autobranchia</taxon>
        <taxon>Heteroconchia</taxon>
        <taxon>Euheterodonta</taxon>
        <taxon>Imparidentia</taxon>
        <taxon>Neoheterodontei</taxon>
        <taxon>Myida</taxon>
        <taxon>Dreissenoidea</taxon>
        <taxon>Dreissenidae</taxon>
        <taxon>Dreissena</taxon>
    </lineage>
</organism>
<sequence length="72" mass="8193">MKAEKSYRIMSNKLLPLTDAQYCPAPGYLVNGNSPIPDSYLTCSSEWDPGAKPYDNHSPERARLTYNCIYYI</sequence>
<proteinExistence type="predicted"/>